<keyword evidence="2" id="KW-0812">Transmembrane</keyword>
<organism evidence="4 5">
    <name type="scientific">Coemansia spiralis</name>
    <dbReference type="NCBI Taxonomy" id="417178"/>
    <lineage>
        <taxon>Eukaryota</taxon>
        <taxon>Fungi</taxon>
        <taxon>Fungi incertae sedis</taxon>
        <taxon>Zoopagomycota</taxon>
        <taxon>Kickxellomycotina</taxon>
        <taxon>Kickxellomycetes</taxon>
        <taxon>Kickxellales</taxon>
        <taxon>Kickxellaceae</taxon>
        <taxon>Coemansia</taxon>
    </lineage>
</organism>
<dbReference type="Proteomes" id="UP001151518">
    <property type="component" value="Unassembled WGS sequence"/>
</dbReference>
<comment type="caution">
    <text evidence="4">The sequence shown here is derived from an EMBL/GenBank/DDBJ whole genome shotgun (WGS) entry which is preliminary data.</text>
</comment>
<dbReference type="SMART" id="SM00714">
    <property type="entry name" value="LITAF"/>
    <property type="match status" value="1"/>
</dbReference>
<feature type="transmembrane region" description="Helical" evidence="2">
    <location>
        <begin position="107"/>
        <end position="127"/>
    </location>
</feature>
<feature type="region of interest" description="Disordered" evidence="1">
    <location>
        <begin position="1"/>
        <end position="74"/>
    </location>
</feature>
<dbReference type="Pfam" id="PF10601">
    <property type="entry name" value="zf-LITAF-like"/>
    <property type="match status" value="1"/>
</dbReference>
<dbReference type="PROSITE" id="PS51837">
    <property type="entry name" value="LITAF"/>
    <property type="match status" value="1"/>
</dbReference>
<gene>
    <name evidence="4" type="ORF">GGI25_001118</name>
</gene>
<accession>A0A9W8G687</accession>
<keyword evidence="2" id="KW-0472">Membrane</keyword>
<protein>
    <recommendedName>
        <fullName evidence="3">LITAF domain-containing protein</fullName>
    </recommendedName>
</protein>
<dbReference type="OrthoDB" id="5599753at2759"/>
<reference evidence="4" key="1">
    <citation type="submission" date="2022-07" db="EMBL/GenBank/DDBJ databases">
        <title>Phylogenomic reconstructions and comparative analyses of Kickxellomycotina fungi.</title>
        <authorList>
            <person name="Reynolds N.K."/>
            <person name="Stajich J.E."/>
            <person name="Barry K."/>
            <person name="Grigoriev I.V."/>
            <person name="Crous P."/>
            <person name="Smith M.E."/>
        </authorList>
    </citation>
    <scope>NUCLEOTIDE SEQUENCE</scope>
    <source>
        <strain evidence="4">NRRL 3115</strain>
    </source>
</reference>
<sequence length="157" mass="17098">MSKQSQHPYYGDNSAMPTPMPMPVPVPASHGPENNLPSYEDRPTKHQSPPAYEPPKPPMPDQQHGAPGAQPGNVTYTQTTSCPLKLHCPICKRDVPVYVEKNMGNPAIAMTVVLCCLAWPLALIPLLSDSFKDDMYHCSVCQSRIGKVHDIGPAPSN</sequence>
<evidence type="ECO:0000256" key="1">
    <source>
        <dbReference type="SAM" id="MobiDB-lite"/>
    </source>
</evidence>
<dbReference type="EMBL" id="JANBTW010000008">
    <property type="protein sequence ID" value="KAJ2679929.1"/>
    <property type="molecule type" value="Genomic_DNA"/>
</dbReference>
<name>A0A9W8G687_9FUNG</name>
<proteinExistence type="predicted"/>
<dbReference type="AlphaFoldDB" id="A0A9W8G687"/>
<evidence type="ECO:0000313" key="5">
    <source>
        <dbReference type="Proteomes" id="UP001151518"/>
    </source>
</evidence>
<evidence type="ECO:0000256" key="2">
    <source>
        <dbReference type="SAM" id="Phobius"/>
    </source>
</evidence>
<feature type="domain" description="LITAF" evidence="3">
    <location>
        <begin position="68"/>
        <end position="150"/>
    </location>
</feature>
<dbReference type="InterPro" id="IPR006629">
    <property type="entry name" value="LITAF"/>
</dbReference>
<feature type="compositionally biased region" description="Pro residues" evidence="1">
    <location>
        <begin position="51"/>
        <end position="60"/>
    </location>
</feature>
<keyword evidence="2" id="KW-1133">Transmembrane helix</keyword>
<evidence type="ECO:0000259" key="3">
    <source>
        <dbReference type="PROSITE" id="PS51837"/>
    </source>
</evidence>
<evidence type="ECO:0000313" key="4">
    <source>
        <dbReference type="EMBL" id="KAJ2679929.1"/>
    </source>
</evidence>